<dbReference type="KEGG" id="mpk:VL20_1456"/>
<protein>
    <submittedName>
        <fullName evidence="1">Uncharacterized protein</fullName>
    </submittedName>
</protein>
<keyword evidence="2" id="KW-1185">Reference proteome</keyword>
<accession>A0A0K1RXY1</accession>
<reference evidence="1 2" key="1">
    <citation type="journal article" date="2016" name="Stand. Genomic Sci.">
        <title>Complete genome sequence and genomic characterization of Microcystis panniformis FACHB 1757 by third-generation sequencing.</title>
        <authorList>
            <person name="Zhang J.Y."/>
            <person name="Guan R."/>
            <person name="Zhang H.J."/>
            <person name="Li H."/>
            <person name="Xiao P."/>
            <person name="Yu G.L."/>
            <person name="Du L."/>
            <person name="Cao D.M."/>
            <person name="Zhu B.C."/>
            <person name="Li R.H."/>
            <person name="Lu Z.H."/>
        </authorList>
    </citation>
    <scope>NUCLEOTIDE SEQUENCE [LARGE SCALE GENOMIC DNA]</scope>
    <source>
        <strain evidence="1 2">FACHB-1757</strain>
    </source>
</reference>
<name>A0A0K1RXY1_9CHRO</name>
<dbReference type="Proteomes" id="UP000068167">
    <property type="component" value="Chromosome"/>
</dbReference>
<evidence type="ECO:0000313" key="2">
    <source>
        <dbReference type="Proteomes" id="UP000068167"/>
    </source>
</evidence>
<evidence type="ECO:0000313" key="1">
    <source>
        <dbReference type="EMBL" id="AKV66623.1"/>
    </source>
</evidence>
<dbReference type="EMBL" id="CP011339">
    <property type="protein sequence ID" value="AKV66623.1"/>
    <property type="molecule type" value="Genomic_DNA"/>
</dbReference>
<sequence>MVSRLCLLKVSFLSYTCNINLFSIWEKKIMRTGEMGKWTERFEHLY</sequence>
<dbReference type="PATRIC" id="fig|1638788.3.peg.1458"/>
<dbReference type="AlphaFoldDB" id="A0A0K1RXY1"/>
<gene>
    <name evidence="1" type="ORF">VL20_1456</name>
</gene>
<organism evidence="1 2">
    <name type="scientific">Microcystis panniformis FACHB-1757</name>
    <dbReference type="NCBI Taxonomy" id="1638788"/>
    <lineage>
        <taxon>Bacteria</taxon>
        <taxon>Bacillati</taxon>
        <taxon>Cyanobacteriota</taxon>
        <taxon>Cyanophyceae</taxon>
        <taxon>Oscillatoriophycideae</taxon>
        <taxon>Chroococcales</taxon>
        <taxon>Microcystaceae</taxon>
        <taxon>Microcystis</taxon>
    </lineage>
</organism>
<proteinExistence type="predicted"/>